<reference evidence="5 6" key="1">
    <citation type="submission" date="2018-01" db="EMBL/GenBank/DDBJ databases">
        <title>Bacillus asahii Genome sequencing and assembly.</title>
        <authorList>
            <person name="Jiang H."/>
            <person name="Feng Y."/>
            <person name="Zhao F."/>
            <person name="Lin X."/>
        </authorList>
    </citation>
    <scope>NUCLEOTIDE SEQUENCE [LARGE SCALE GENOMIC DNA]</scope>
    <source>
        <strain evidence="5 6">OM18</strain>
    </source>
</reference>
<sequence>MLTSRSIAVISETFNPHQVGGRVLLNLQKSKYQGRVYPVTSEFEEIFGMKTFPNLSSIPEEVITVVITLPPKSVLPILEECVEKKVKFIMIPSTDVIESEDEKFAFEQLLKTFTEETDIRILGPDCSGVFNIVKSIGISGVADYEPNWLQNGKISLITQGEGLGRAVLDANHLGIGFNYWISTGNEVDLETADFIQYFSHDVSTQVILVIIERLKDKWKFQKAAETARRFGKPLIVLNIGQVEEEISTKEELNNNKQVHSDFFKELDIIQVYDLDELLNVSWLFYKYGHPQGNRIGIFSYSNGVSALLAEKCRQANLPVPDITDETKSIIQDFFPNLETPANPINMKIYVYQDMSDVSECLEQFTNDPNIDIVFVLYSYKLGIYTEMLVRHTIKMAQRVNKLIIPLWLSLSGELEISYEILKESGLPFYSSANAGVSAIKHFTDYHMKMSRLNTLM</sequence>
<dbReference type="PANTHER" id="PTHR43334">
    <property type="entry name" value="ACETATE--COA LIGASE [ADP-FORMING]"/>
    <property type="match status" value="1"/>
</dbReference>
<dbReference type="Gene3D" id="3.40.50.261">
    <property type="entry name" value="Succinyl-CoA synthetase domains"/>
    <property type="match status" value="2"/>
</dbReference>
<dbReference type="KEGG" id="pasa:BAOM_2071"/>
<evidence type="ECO:0000313" key="6">
    <source>
        <dbReference type="Proteomes" id="UP000283095"/>
    </source>
</evidence>
<protein>
    <recommendedName>
        <fullName evidence="4">CoA-binding domain-containing protein</fullName>
    </recommendedName>
</protein>
<dbReference type="Pfam" id="PF13607">
    <property type="entry name" value="Succ_CoA_lig"/>
    <property type="match status" value="1"/>
</dbReference>
<dbReference type="PANTHER" id="PTHR43334:SF1">
    <property type="entry name" value="3-HYDROXYPROPIONATE--COA LIGASE [ADP-FORMING]"/>
    <property type="match status" value="1"/>
</dbReference>
<evidence type="ECO:0000256" key="1">
    <source>
        <dbReference type="ARBA" id="ARBA00022598"/>
    </source>
</evidence>
<keyword evidence="3" id="KW-0067">ATP-binding</keyword>
<dbReference type="GO" id="GO:0016874">
    <property type="term" value="F:ligase activity"/>
    <property type="evidence" value="ECO:0007669"/>
    <property type="project" value="UniProtKB-KW"/>
</dbReference>
<accession>A0A3Q9RMN1</accession>
<keyword evidence="2" id="KW-0547">Nucleotide-binding</keyword>
<dbReference type="GO" id="GO:0005524">
    <property type="term" value="F:ATP binding"/>
    <property type="evidence" value="ECO:0007669"/>
    <property type="project" value="UniProtKB-KW"/>
</dbReference>
<dbReference type="AlphaFoldDB" id="A0A3Q9RMN1"/>
<feature type="domain" description="CoA-binding" evidence="4">
    <location>
        <begin position="1"/>
        <end position="96"/>
    </location>
</feature>
<name>A0A3Q9RMN1_9BACI</name>
<gene>
    <name evidence="5" type="ORF">BAOM_2071</name>
</gene>
<dbReference type="Gene3D" id="3.40.50.720">
    <property type="entry name" value="NAD(P)-binding Rossmann-like Domain"/>
    <property type="match status" value="1"/>
</dbReference>
<evidence type="ECO:0000259" key="4">
    <source>
        <dbReference type="SMART" id="SM00881"/>
    </source>
</evidence>
<evidence type="ECO:0000256" key="2">
    <source>
        <dbReference type="ARBA" id="ARBA00022741"/>
    </source>
</evidence>
<dbReference type="EMBL" id="CP026095">
    <property type="protein sequence ID" value="AZV42680.1"/>
    <property type="molecule type" value="Genomic_DNA"/>
</dbReference>
<dbReference type="InterPro" id="IPR036291">
    <property type="entry name" value="NAD(P)-bd_dom_sf"/>
</dbReference>
<evidence type="ECO:0000313" key="5">
    <source>
        <dbReference type="EMBL" id="AZV42680.1"/>
    </source>
</evidence>
<organism evidence="5 6">
    <name type="scientific">Peribacillus asahii</name>
    <dbReference type="NCBI Taxonomy" id="228899"/>
    <lineage>
        <taxon>Bacteria</taxon>
        <taxon>Bacillati</taxon>
        <taxon>Bacillota</taxon>
        <taxon>Bacilli</taxon>
        <taxon>Bacillales</taxon>
        <taxon>Bacillaceae</taxon>
        <taxon>Peribacillus</taxon>
    </lineage>
</organism>
<dbReference type="Proteomes" id="UP000283095">
    <property type="component" value="Chromosome"/>
</dbReference>
<dbReference type="InterPro" id="IPR003781">
    <property type="entry name" value="CoA-bd"/>
</dbReference>
<dbReference type="SUPFAM" id="SSF52210">
    <property type="entry name" value="Succinyl-CoA synthetase domains"/>
    <property type="match status" value="2"/>
</dbReference>
<dbReference type="InterPro" id="IPR016102">
    <property type="entry name" value="Succinyl-CoA_synth-like"/>
</dbReference>
<dbReference type="InterPro" id="IPR051538">
    <property type="entry name" value="Acyl-CoA_Synth/Transferase"/>
</dbReference>
<keyword evidence="1" id="KW-0436">Ligase</keyword>
<dbReference type="Pfam" id="PF13380">
    <property type="entry name" value="CoA_binding_2"/>
    <property type="match status" value="1"/>
</dbReference>
<evidence type="ECO:0000256" key="3">
    <source>
        <dbReference type="ARBA" id="ARBA00022840"/>
    </source>
</evidence>
<dbReference type="InterPro" id="IPR032875">
    <property type="entry name" value="Succ_CoA_lig_flav_dom"/>
</dbReference>
<dbReference type="SUPFAM" id="SSF51735">
    <property type="entry name" value="NAD(P)-binding Rossmann-fold domains"/>
    <property type="match status" value="1"/>
</dbReference>
<proteinExistence type="predicted"/>
<dbReference type="SMART" id="SM00881">
    <property type="entry name" value="CoA_binding"/>
    <property type="match status" value="1"/>
</dbReference>